<organism evidence="1 2">
    <name type="scientific">Thelohanellus kitauei</name>
    <name type="common">Myxosporean</name>
    <dbReference type="NCBI Taxonomy" id="669202"/>
    <lineage>
        <taxon>Eukaryota</taxon>
        <taxon>Metazoa</taxon>
        <taxon>Cnidaria</taxon>
        <taxon>Myxozoa</taxon>
        <taxon>Myxosporea</taxon>
        <taxon>Bivalvulida</taxon>
        <taxon>Platysporina</taxon>
        <taxon>Myxobolidae</taxon>
        <taxon>Thelohanellus</taxon>
    </lineage>
</organism>
<dbReference type="Proteomes" id="UP000031668">
    <property type="component" value="Unassembled WGS sequence"/>
</dbReference>
<protein>
    <submittedName>
        <fullName evidence="1">Uncharacterized protein</fullName>
    </submittedName>
</protein>
<reference evidence="1 2" key="1">
    <citation type="journal article" date="2014" name="Genome Biol. Evol.">
        <title>The genome of the myxosporean Thelohanellus kitauei shows adaptations to nutrient acquisition within its fish host.</title>
        <authorList>
            <person name="Yang Y."/>
            <person name="Xiong J."/>
            <person name="Zhou Z."/>
            <person name="Huo F."/>
            <person name="Miao W."/>
            <person name="Ran C."/>
            <person name="Liu Y."/>
            <person name="Zhang J."/>
            <person name="Feng J."/>
            <person name="Wang M."/>
            <person name="Wang M."/>
            <person name="Wang L."/>
            <person name="Yao B."/>
        </authorList>
    </citation>
    <scope>NUCLEOTIDE SEQUENCE [LARGE SCALE GENOMIC DNA]</scope>
    <source>
        <strain evidence="1">Wuqing</strain>
    </source>
</reference>
<name>A0A0C2ISH6_THEKT</name>
<accession>A0A0C2ISH6</accession>
<proteinExistence type="predicted"/>
<gene>
    <name evidence="1" type="ORF">RF11_04667</name>
</gene>
<sequence length="122" mass="14114">MRIFSKNYVLRFEHLLPSPPVIVEMKGVATFLKNLFRQNMFSFGETPFEKGYMILMMALFESSNMDQRHVLLILMDGRMLSPSIGSSQLRYRILIYLGSWGDYYSGSLGYACAQGDTHNNRR</sequence>
<keyword evidence="2" id="KW-1185">Reference proteome</keyword>
<evidence type="ECO:0000313" key="2">
    <source>
        <dbReference type="Proteomes" id="UP000031668"/>
    </source>
</evidence>
<dbReference type="EMBL" id="JWZT01002869">
    <property type="protein sequence ID" value="KII68394.1"/>
    <property type="molecule type" value="Genomic_DNA"/>
</dbReference>
<dbReference type="AlphaFoldDB" id="A0A0C2ISH6"/>
<evidence type="ECO:0000313" key="1">
    <source>
        <dbReference type="EMBL" id="KII68394.1"/>
    </source>
</evidence>
<comment type="caution">
    <text evidence="1">The sequence shown here is derived from an EMBL/GenBank/DDBJ whole genome shotgun (WGS) entry which is preliminary data.</text>
</comment>